<feature type="compositionally biased region" description="Polar residues" evidence="1">
    <location>
        <begin position="434"/>
        <end position="443"/>
    </location>
</feature>
<dbReference type="Pfam" id="PF07949">
    <property type="entry name" value="YbbR"/>
    <property type="match status" value="3"/>
</dbReference>
<keyword evidence="2" id="KW-0472">Membrane</keyword>
<feature type="compositionally biased region" description="Acidic residues" evidence="1">
    <location>
        <begin position="446"/>
        <end position="460"/>
    </location>
</feature>
<organism evidence="3 4">
    <name type="scientific">Butyribacter intestini</name>
    <dbReference type="NCBI Taxonomy" id="1703332"/>
    <lineage>
        <taxon>Bacteria</taxon>
        <taxon>Bacillati</taxon>
        <taxon>Bacillota</taxon>
        <taxon>Clostridia</taxon>
        <taxon>Lachnospirales</taxon>
        <taxon>Lachnospiraceae</taxon>
        <taxon>Butyribacter</taxon>
    </lineage>
</organism>
<dbReference type="Gene3D" id="2.170.120.40">
    <property type="entry name" value="YbbR-like domain"/>
    <property type="match status" value="2"/>
</dbReference>
<evidence type="ECO:0000313" key="4">
    <source>
        <dbReference type="Proteomes" id="UP000050833"/>
    </source>
</evidence>
<dbReference type="AlphaFoldDB" id="A0AAW3JWV6"/>
<reference evidence="3 4" key="1">
    <citation type="submission" date="2015-10" db="EMBL/GenBank/DDBJ databases">
        <title>Butyribacter intestini gen. nov., sp. nov., a butyric acid-producing bacterium of the family Lachnospiraceae isolated from the human faeces.</title>
        <authorList>
            <person name="Zou Y."/>
            <person name="Xue W."/>
            <person name="Luo G."/>
            <person name="Lv M."/>
        </authorList>
    </citation>
    <scope>NUCLEOTIDE SEQUENCE [LARGE SCALE GENOMIC DNA]</scope>
    <source>
        <strain evidence="3 4">TF01-11</strain>
    </source>
</reference>
<keyword evidence="4" id="KW-1185">Reference proteome</keyword>
<feature type="transmembrane region" description="Helical" evidence="2">
    <location>
        <begin position="12"/>
        <end position="33"/>
    </location>
</feature>
<evidence type="ECO:0000313" key="3">
    <source>
        <dbReference type="EMBL" id="KQC86366.1"/>
    </source>
</evidence>
<dbReference type="InterPro" id="IPR053154">
    <property type="entry name" value="c-di-AMP_regulator"/>
</dbReference>
<sequence length="460" mass="50342">MKEETKSIYLKNLGIKIVSVLLAMIIWMIIINIDDPYKTRTFSVNVETINESALQSVNKVYEVIDGNTANVKVRGKKSVVDKLEASDIKATADLSDLSAVNAVAIKPSLMVNVSSEVTLECDQVLKVSLEDRASKQVKINVITEGNPQKGYSIGECIAKPNMIEVSGGESAINQIKTVNVYLNVSNVSDDFTKRLTPAAYDSDGNKITSSTLTFSYDTVKVSASVLEIKKVPVKVKIIGKPAEGYRYIETNCLPKEVEIAGRPRVLSNISAILIPVEISGMNSDSRKLEQDIMVSDYLPENVTVLDEYSTVSIKIVIEQLFKKKIQIALSDITFGGLEDGYEAIPESDLSNIYIMVAGTASELKKLNTKTVNPYINCRGLDDGTYSIRLQCDVGDECEIISQPKVKVRIKKKSSDNKNDEENKVSATGKPKATSKPTLQPTQESTDTGDDDNDSGADEEN</sequence>
<comment type="caution">
    <text evidence="3">The sequence shown here is derived from an EMBL/GenBank/DDBJ whole genome shotgun (WGS) entry which is preliminary data.</text>
</comment>
<dbReference type="PANTHER" id="PTHR37804:SF1">
    <property type="entry name" value="CDAA REGULATORY PROTEIN CDAR"/>
    <property type="match status" value="1"/>
</dbReference>
<proteinExistence type="predicted"/>
<dbReference type="RefSeq" id="WP_055941798.1">
    <property type="nucleotide sequence ID" value="NZ_JAQDCV010000001.1"/>
</dbReference>
<evidence type="ECO:0000256" key="1">
    <source>
        <dbReference type="SAM" id="MobiDB-lite"/>
    </source>
</evidence>
<name>A0AAW3JWV6_9FIRM</name>
<dbReference type="EMBL" id="LLKB01000001">
    <property type="protein sequence ID" value="KQC86366.1"/>
    <property type="molecule type" value="Genomic_DNA"/>
</dbReference>
<gene>
    <name evidence="3" type="ORF">APZ18_04030</name>
</gene>
<dbReference type="Gene3D" id="2.170.120.30">
    <property type="match status" value="2"/>
</dbReference>
<dbReference type="InterPro" id="IPR012505">
    <property type="entry name" value="YbbR"/>
</dbReference>
<keyword evidence="2" id="KW-0812">Transmembrane</keyword>
<keyword evidence="2" id="KW-1133">Transmembrane helix</keyword>
<evidence type="ECO:0000256" key="2">
    <source>
        <dbReference type="SAM" id="Phobius"/>
    </source>
</evidence>
<feature type="region of interest" description="Disordered" evidence="1">
    <location>
        <begin position="408"/>
        <end position="460"/>
    </location>
</feature>
<evidence type="ECO:0008006" key="5">
    <source>
        <dbReference type="Google" id="ProtNLM"/>
    </source>
</evidence>
<dbReference type="Proteomes" id="UP000050833">
    <property type="component" value="Unassembled WGS sequence"/>
</dbReference>
<dbReference type="PANTHER" id="PTHR37804">
    <property type="entry name" value="CDAA REGULATORY PROTEIN CDAR"/>
    <property type="match status" value="1"/>
</dbReference>
<accession>A0AAW3JWV6</accession>
<protein>
    <recommendedName>
        <fullName evidence="5">YbbR-like protein</fullName>
    </recommendedName>
</protein>
<feature type="compositionally biased region" description="Basic and acidic residues" evidence="1">
    <location>
        <begin position="412"/>
        <end position="423"/>
    </location>
</feature>